<dbReference type="EMBL" id="VFEQ01000012">
    <property type="protein sequence ID" value="TWR57344.1"/>
    <property type="molecule type" value="Genomic_DNA"/>
</dbReference>
<feature type="region of interest" description="Disordered" evidence="1">
    <location>
        <begin position="1"/>
        <end position="24"/>
    </location>
</feature>
<gene>
    <name evidence="2" type="ORF">FIV41_18520</name>
</gene>
<comment type="caution">
    <text evidence="2">The sequence shown here is derived from an EMBL/GenBank/DDBJ whole genome shotgun (WGS) entry which is preliminary data.</text>
</comment>
<evidence type="ECO:0000313" key="3">
    <source>
        <dbReference type="Proteomes" id="UP000316123"/>
    </source>
</evidence>
<proteinExistence type="predicted"/>
<protein>
    <submittedName>
        <fullName evidence="2">Uncharacterized protein</fullName>
    </submittedName>
</protein>
<organism evidence="2 3">
    <name type="scientific">Pseudomonas marginalis</name>
    <name type="common">Pseudomonas panacis</name>
    <dbReference type="NCBI Taxonomy" id="298"/>
    <lineage>
        <taxon>Bacteria</taxon>
        <taxon>Pseudomonadati</taxon>
        <taxon>Pseudomonadota</taxon>
        <taxon>Gammaproteobacteria</taxon>
        <taxon>Pseudomonadales</taxon>
        <taxon>Pseudomonadaceae</taxon>
        <taxon>Pseudomonas</taxon>
    </lineage>
</organism>
<reference evidence="2 3" key="1">
    <citation type="submission" date="2019-06" db="EMBL/GenBank/DDBJ databases">
        <title>Pseudomonas bimorpha sp. nov. isolated from bovine raw milk and skim milk concentrate.</title>
        <authorList>
            <person name="Hofmann K."/>
            <person name="Huptas C."/>
            <person name="Doll E."/>
            <person name="Scherer S."/>
            <person name="Wenning M."/>
        </authorList>
    </citation>
    <scope>NUCLEOTIDE SEQUENCE [LARGE SCALE GENOMIC DNA]</scope>
    <source>
        <strain evidence="2 3">DSM 13124</strain>
    </source>
</reference>
<dbReference type="RefSeq" id="WP_074846467.1">
    <property type="nucleotide sequence ID" value="NZ_FNSU01000003.1"/>
</dbReference>
<dbReference type="Proteomes" id="UP000316123">
    <property type="component" value="Unassembled WGS sequence"/>
</dbReference>
<sequence>MISFNPPHTVSTTISSEMNRSTPPIGSVSSKVIEFFHKRLQDIQTFPASAQSSDGLASARKRIEQLLRFAVTKEYPSVAERISQLIKSSHEPLTDTALRNQVEQHLNQPSALDAQKTYAQLLQEILDSSASHTSNTRPAPLRLRRDLQAPEPASATRNAAVRQFTDALIDSGDRQLAIGVANSLMRQRLAVEKGHSSDAEDKVIIPADSTFGQAWAELAEALHSEPFKSFAEARKIDVRGLMIDSSGQLTEMRDNVPVNLYLHRDADWAAASTQVMSAARKVFAGKQGVVMFRDREHASAYNIASFYGLQLGGIRSDDTLFSIGQLLREGTFHAFSSTDPHYATVYAPVKQRQNEASQRLMNLPPDQLTQRLDRFTSSTTARKVQDADRTLAQQCSQAVMRLAPQARVEGEAFPPVLKEIPEYSTFNQVRKNLLDALTGSAFTTFAQEHNVEPGSVRIHPVTGELTGKVNGKDTPFVPNDLSGWGVVWAEIADAVRQMAAGVELPVRYPSPPSASLYEVMRFYNEEIPRQQNGQQADWRQRALISLLDRSTEMTRNNGFKALIDPSTGDNFSKGVRERQYTIRQQRADAPAPLSKLETLAAAVEPSSSATVGGARSPQDALASAESALAVATHRAMREVKNNPTQASMKMIGPIPAASLFGQWRSYLDKAIKARGFIEWAEKHKVDLTSLRFDPNREALIGKVNGVDQRFSAADFAKNYPEHFDVLAPVLNAARVFATPGRPITLSDASTTNAPLEWVGRFYGITTHPRSQAFERSMTQLESMKKFPRNPDHPEQMVNWLNQQKTALGDSNDRYALISQLKHGNIDNDDTTRFIVDPGSSHRPKGVTTVQKFLTDQGWYEAKSAARVDNLLQALQTPLPQAPTLGNNCGFLASALPLSKAQREAVSTFVKQSISPHPNLLSHLSAQVPKLSSSPAQALDQLLSSDSALELATNLQTEMKGAVTSTSLKQWLLTALVLELDPEAGTSRNSLAGFDLMHKDNWGLGTDKIRELFNNHLTTNRKIPANLAPVAAHLLMTGAAPHLLVNDVPSTVTLGSTDWVSFMTAVNRIELNASGAASGMTFGQVMNLHRISPISERESQLHSVARMNPVLDWAIVNGHIVRNDKDEYTLEQLASSQEKLKKQNDDISSARHYLSNFNPPSRREMALSELREKWGTDTHYERPYLTEMVGPFGMFSNTRASIVDVYEAGRLGESWRWESTRGPDFDALRARASELPDINAKFNQAFEEDFALRRTHTISLFKNMFSQLPLADRDIVNNGSATILQVKGTGSGILMQFTHKDQSRTFAIYPAYGKIVPVPNIEQRAPYGQTTEETVDTAAFKTNAQPKPDIKSKVLITRLDQNSLVDPDHFAHGRRPLYAENDKTDLSSYDGTRIQHLAEVLVDSVYLNKAAALATQRGLNNAVENGLELSDYFQKGLRFLPGGSSLVDVYHGEYAEAVKDLGVDIAIYVFTEGVGKLCNVAKSGAAWAAAKASAKFVERFGIEETESIVLQDLTTTGAEKAFSSVSRMQGGQYTKPIGEAFVPTADMVDGTVRNGDTSALVKFTAIFQDGEWYAYNPKTMAADGPALKGFVPESNQRNVNGLFDFFSDAKPDPDIPARFEINLMNAQLRDEQAFKAGYNSLKPETIPGYRSDMGKDRIRQLIADTPLSAEQVGSLVRQRERLIIADSRINIETFNREVEGAGGTSRGMSQGYYLALTQPGSDGECAALSNTMALALSEGTENTLIDNVHMAMANPKSAGGSKFISELSALQANVDRQSTFQTGTSGVLTPYKDIGTTLGNAETSKTLLIGAKDHGMLAGVRVDPADASKKSWFYYDPNYGLATFNSETSMKAGLEKTLNSGKVGKGLNHFGNAFTGPKYNVGVFDINAMAQRRFDIARVRDLTRPISLDTTQAVTDALYGRIRLGGPMETVRPLDGEIQTFVDTYDGKPRLNIIGHAPEPENPGDPIKIVGDNDARYSAAEVNQKLLDRGVDIRDYANVRTLTCFSASGGTRSFANELNKLTGVPVKGFEGPVTTEWMAGTDLNEQYQLLLKRARTKYPKFKQEDIEWIAENDLNKIYHNKFRVFTVRKDVGTLVEANMGTTKKPVYVTLPVDYRPVRFGPAKAPKESVTL</sequence>
<dbReference type="OrthoDB" id="5572038at2"/>
<evidence type="ECO:0000256" key="1">
    <source>
        <dbReference type="SAM" id="MobiDB-lite"/>
    </source>
</evidence>
<evidence type="ECO:0000313" key="2">
    <source>
        <dbReference type="EMBL" id="TWR57344.1"/>
    </source>
</evidence>
<dbReference type="CDD" id="cd20495">
    <property type="entry name" value="C58_PaToxP-like"/>
    <property type="match status" value="1"/>
</dbReference>
<accession>A0A9X9FWN3</accession>
<name>A0A9X9FWN3_PSEMA</name>